<dbReference type="AlphaFoldDB" id="A0A4D7QI24"/>
<keyword evidence="3" id="KW-1185">Reference proteome</keyword>
<sequence>MTRPVLRGVLAALCLAASSVAIAAEDMPLVCLPADEVVATVLLDPITMEAARQSQPSAYRVLSLVEGNLASLGVELLLPNARDGDAAARHAELTRAVQDELLAIGTPGIARD</sequence>
<protein>
    <submittedName>
        <fullName evidence="2">Uncharacterized protein</fullName>
    </submittedName>
</protein>
<organism evidence="2 3">
    <name type="scientific">Phreatobacter aquaticus</name>
    <dbReference type="NCBI Taxonomy" id="2570229"/>
    <lineage>
        <taxon>Bacteria</taxon>
        <taxon>Pseudomonadati</taxon>
        <taxon>Pseudomonadota</taxon>
        <taxon>Alphaproteobacteria</taxon>
        <taxon>Hyphomicrobiales</taxon>
        <taxon>Phreatobacteraceae</taxon>
        <taxon>Phreatobacter</taxon>
    </lineage>
</organism>
<accession>A0A4D7QI24</accession>
<reference evidence="2 3" key="1">
    <citation type="submission" date="2019-04" db="EMBL/GenBank/DDBJ databases">
        <title>Phreatobacter aquaticus sp. nov.</title>
        <authorList>
            <person name="Choi A."/>
            <person name="Baek K."/>
        </authorList>
    </citation>
    <scope>NUCLEOTIDE SEQUENCE [LARGE SCALE GENOMIC DNA]</scope>
    <source>
        <strain evidence="2 3">NMCR1094</strain>
    </source>
</reference>
<gene>
    <name evidence="2" type="ORF">E8L99_04050</name>
</gene>
<dbReference type="KEGG" id="paqt:E8L99_04050"/>
<evidence type="ECO:0000313" key="2">
    <source>
        <dbReference type="EMBL" id="QCK85007.1"/>
    </source>
</evidence>
<dbReference type="EMBL" id="CP039865">
    <property type="protein sequence ID" value="QCK85007.1"/>
    <property type="molecule type" value="Genomic_DNA"/>
</dbReference>
<dbReference type="Proteomes" id="UP000298588">
    <property type="component" value="Chromosome"/>
</dbReference>
<feature type="signal peptide" evidence="1">
    <location>
        <begin position="1"/>
        <end position="23"/>
    </location>
</feature>
<evidence type="ECO:0000256" key="1">
    <source>
        <dbReference type="SAM" id="SignalP"/>
    </source>
</evidence>
<evidence type="ECO:0000313" key="3">
    <source>
        <dbReference type="Proteomes" id="UP000298588"/>
    </source>
</evidence>
<feature type="chain" id="PRO_5020446606" evidence="1">
    <location>
        <begin position="24"/>
        <end position="112"/>
    </location>
</feature>
<name>A0A4D7QI24_9HYPH</name>
<keyword evidence="1" id="KW-0732">Signal</keyword>
<dbReference type="RefSeq" id="WP_137098341.1">
    <property type="nucleotide sequence ID" value="NZ_CP039865.1"/>
</dbReference>
<proteinExistence type="predicted"/>